<accession>A0ABR2E4H8</accession>
<organism evidence="1 2">
    <name type="scientific">Hibiscus sabdariffa</name>
    <name type="common">roselle</name>
    <dbReference type="NCBI Taxonomy" id="183260"/>
    <lineage>
        <taxon>Eukaryota</taxon>
        <taxon>Viridiplantae</taxon>
        <taxon>Streptophyta</taxon>
        <taxon>Embryophyta</taxon>
        <taxon>Tracheophyta</taxon>
        <taxon>Spermatophyta</taxon>
        <taxon>Magnoliopsida</taxon>
        <taxon>eudicotyledons</taxon>
        <taxon>Gunneridae</taxon>
        <taxon>Pentapetalae</taxon>
        <taxon>rosids</taxon>
        <taxon>malvids</taxon>
        <taxon>Malvales</taxon>
        <taxon>Malvaceae</taxon>
        <taxon>Malvoideae</taxon>
        <taxon>Hibiscus</taxon>
    </lineage>
</organism>
<sequence>MAEIIETYEANTRMMKQNREMLQEILRQVKLLSAHLDIVDEGEIRNDEKDWTKQDEPEHHVFDKLSTPVVTGIVDGTIQDRIERSIDVPVIINSIDSSHDLVIAADANASDLIWGVFTECGVGCDEDSLAMVTGHIASDDYNKSDLSLESKKKTTPVFFRDIGHSLKYSSTMFLVSIVQGKVML</sequence>
<gene>
    <name evidence="1" type="ORF">V6N12_040688</name>
</gene>
<evidence type="ECO:0000313" key="2">
    <source>
        <dbReference type="Proteomes" id="UP001472677"/>
    </source>
</evidence>
<evidence type="ECO:0000313" key="1">
    <source>
        <dbReference type="EMBL" id="KAK8552073.1"/>
    </source>
</evidence>
<proteinExistence type="predicted"/>
<dbReference type="Proteomes" id="UP001472677">
    <property type="component" value="Unassembled WGS sequence"/>
</dbReference>
<comment type="caution">
    <text evidence="1">The sequence shown here is derived from an EMBL/GenBank/DDBJ whole genome shotgun (WGS) entry which is preliminary data.</text>
</comment>
<protein>
    <submittedName>
        <fullName evidence="1">Uncharacterized protein</fullName>
    </submittedName>
</protein>
<dbReference type="EMBL" id="JBBPBM010000020">
    <property type="protein sequence ID" value="KAK8552073.1"/>
    <property type="molecule type" value="Genomic_DNA"/>
</dbReference>
<keyword evidence="2" id="KW-1185">Reference proteome</keyword>
<name>A0ABR2E4H8_9ROSI</name>
<reference evidence="1 2" key="1">
    <citation type="journal article" date="2024" name="G3 (Bethesda)">
        <title>Genome assembly of Hibiscus sabdariffa L. provides insights into metabolisms of medicinal natural products.</title>
        <authorList>
            <person name="Kim T."/>
        </authorList>
    </citation>
    <scope>NUCLEOTIDE SEQUENCE [LARGE SCALE GENOMIC DNA]</scope>
    <source>
        <strain evidence="1">TK-2024</strain>
        <tissue evidence="1">Old leaves</tissue>
    </source>
</reference>